<evidence type="ECO:0000259" key="1">
    <source>
        <dbReference type="Pfam" id="PF00535"/>
    </source>
</evidence>
<dbReference type="SUPFAM" id="SSF53448">
    <property type="entry name" value="Nucleotide-diphospho-sugar transferases"/>
    <property type="match status" value="1"/>
</dbReference>
<gene>
    <name evidence="2" type="ORF">EDD77_101160</name>
</gene>
<reference evidence="2 3" key="1">
    <citation type="submission" date="2019-03" db="EMBL/GenBank/DDBJ databases">
        <title>Genomic Encyclopedia of Type Strains, Phase IV (KMG-IV): sequencing the most valuable type-strain genomes for metagenomic binning, comparative biology and taxonomic classification.</title>
        <authorList>
            <person name="Goeker M."/>
        </authorList>
    </citation>
    <scope>NUCLEOTIDE SEQUENCE [LARGE SCALE GENOMIC DNA]</scope>
    <source>
        <strain evidence="2 3">DSM 100451</strain>
    </source>
</reference>
<dbReference type="PANTHER" id="PTHR22916:SF3">
    <property type="entry name" value="UDP-GLCNAC:BETAGAL BETA-1,3-N-ACETYLGLUCOSAMINYLTRANSFERASE-LIKE PROTEIN 1"/>
    <property type="match status" value="1"/>
</dbReference>
<dbReference type="Pfam" id="PF00535">
    <property type="entry name" value="Glycos_transf_2"/>
    <property type="match status" value="1"/>
</dbReference>
<dbReference type="EMBL" id="SLUM01000001">
    <property type="protein sequence ID" value="TCL61706.1"/>
    <property type="molecule type" value="Genomic_DNA"/>
</dbReference>
<dbReference type="Proteomes" id="UP000295184">
    <property type="component" value="Unassembled WGS sequence"/>
</dbReference>
<feature type="domain" description="Glycosyltransferase 2-like" evidence="1">
    <location>
        <begin position="5"/>
        <end position="163"/>
    </location>
</feature>
<sequence>MKKVTVIVPVYNAEKYLEECLDSLVNQTLQDIEIIVINDGSTDGSWNLIQKYQEKNSEKVKAFTQDNRGLYKTRQVGLIHATGEYVGWVDADDFVRKDMFEKLYNAAKNGDSELVYCDYSFYPKKIKTKEKWFRAYKGEKNVTYVERNSQPWNKIVKRELLEKLDIGSMFPTCFDEAYIKVLLEAKKPISIEEELYFYRVGNVTMSSSYKNPEHYMKFVKASESLRNEFSELCSENMYWKSYFEYREIYYLLQTMVVSANAGNKQMFYGAKKMLNEKFPHYLKNEQLMPILKENFGITKAVVISRIIPVNYFVSHMGCKIAF</sequence>
<dbReference type="GO" id="GO:0016758">
    <property type="term" value="F:hexosyltransferase activity"/>
    <property type="evidence" value="ECO:0007669"/>
    <property type="project" value="UniProtKB-ARBA"/>
</dbReference>
<accession>A0A4R1R7V2</accession>
<name>A0A4R1R7V2_9FIRM</name>
<dbReference type="AlphaFoldDB" id="A0A4R1R7V2"/>
<protein>
    <submittedName>
        <fullName evidence="2">Glycosyltransferase involved in cell wall biosynthesis</fullName>
    </submittedName>
</protein>
<dbReference type="OrthoDB" id="1640114at2"/>
<evidence type="ECO:0000313" key="2">
    <source>
        <dbReference type="EMBL" id="TCL61706.1"/>
    </source>
</evidence>
<evidence type="ECO:0000313" key="3">
    <source>
        <dbReference type="Proteomes" id="UP000295184"/>
    </source>
</evidence>
<dbReference type="InterPro" id="IPR001173">
    <property type="entry name" value="Glyco_trans_2-like"/>
</dbReference>
<comment type="caution">
    <text evidence="2">The sequence shown here is derived from an EMBL/GenBank/DDBJ whole genome shotgun (WGS) entry which is preliminary data.</text>
</comment>
<dbReference type="RefSeq" id="WP_058964170.1">
    <property type="nucleotide sequence ID" value="NZ_CABKVM010000016.1"/>
</dbReference>
<proteinExistence type="predicted"/>
<keyword evidence="2" id="KW-0808">Transferase</keyword>
<organism evidence="2 3">
    <name type="scientific">Allofournierella massiliensis</name>
    <dbReference type="NCBI Taxonomy" id="1650663"/>
    <lineage>
        <taxon>Bacteria</taxon>
        <taxon>Bacillati</taxon>
        <taxon>Bacillota</taxon>
        <taxon>Clostridia</taxon>
        <taxon>Eubacteriales</taxon>
        <taxon>Oscillospiraceae</taxon>
        <taxon>Allofournierella</taxon>
    </lineage>
</organism>
<dbReference type="CDD" id="cd00761">
    <property type="entry name" value="Glyco_tranf_GTA_type"/>
    <property type="match status" value="1"/>
</dbReference>
<dbReference type="STRING" id="1650663.GCA_001486665_01765"/>
<dbReference type="PANTHER" id="PTHR22916">
    <property type="entry name" value="GLYCOSYLTRANSFERASE"/>
    <property type="match status" value="1"/>
</dbReference>
<dbReference type="InterPro" id="IPR029044">
    <property type="entry name" value="Nucleotide-diphossugar_trans"/>
</dbReference>
<dbReference type="Gene3D" id="3.90.550.10">
    <property type="entry name" value="Spore Coat Polysaccharide Biosynthesis Protein SpsA, Chain A"/>
    <property type="match status" value="1"/>
</dbReference>